<dbReference type="Pfam" id="PF02210">
    <property type="entry name" value="Laminin_G_2"/>
    <property type="match status" value="1"/>
</dbReference>
<dbReference type="SUPFAM" id="SSF49899">
    <property type="entry name" value="Concanavalin A-like lectins/glucanases"/>
    <property type="match status" value="1"/>
</dbReference>
<comment type="caution">
    <text evidence="3">The sequence shown here is derived from an EMBL/GenBank/DDBJ whole genome shotgun (WGS) entry which is preliminary data.</text>
</comment>
<accession>A0A443RY99</accession>
<name>A0A443RY99_9ACAR</name>
<evidence type="ECO:0000256" key="1">
    <source>
        <dbReference type="PROSITE-ProRule" id="PRU00122"/>
    </source>
</evidence>
<evidence type="ECO:0000259" key="2">
    <source>
        <dbReference type="PROSITE" id="PS50025"/>
    </source>
</evidence>
<dbReference type="InterPro" id="IPR013320">
    <property type="entry name" value="ConA-like_dom_sf"/>
</dbReference>
<evidence type="ECO:0000313" key="4">
    <source>
        <dbReference type="Proteomes" id="UP000288716"/>
    </source>
</evidence>
<protein>
    <submittedName>
        <fullName evidence="3">Neural-cadherin-like protein</fullName>
    </submittedName>
</protein>
<dbReference type="PROSITE" id="PS50025">
    <property type="entry name" value="LAM_G_DOMAIN"/>
    <property type="match status" value="1"/>
</dbReference>
<feature type="non-terminal residue" evidence="3">
    <location>
        <position position="1"/>
    </location>
</feature>
<dbReference type="InterPro" id="IPR050372">
    <property type="entry name" value="Neurexin-related_CASP"/>
</dbReference>
<dbReference type="Proteomes" id="UP000288716">
    <property type="component" value="Unassembled WGS sequence"/>
</dbReference>
<dbReference type="AlphaFoldDB" id="A0A443RY99"/>
<dbReference type="CDD" id="cd00110">
    <property type="entry name" value="LamG"/>
    <property type="match status" value="1"/>
</dbReference>
<dbReference type="SMART" id="SM00282">
    <property type="entry name" value="LamG"/>
    <property type="match status" value="1"/>
</dbReference>
<dbReference type="STRING" id="299467.A0A443RY99"/>
<dbReference type="VEuPathDB" id="VectorBase:LDEU012011"/>
<feature type="non-terminal residue" evidence="3">
    <location>
        <position position="175"/>
    </location>
</feature>
<keyword evidence="4" id="KW-1185">Reference proteome</keyword>
<dbReference type="EMBL" id="NCKV01020604">
    <property type="protein sequence ID" value="RWS20029.1"/>
    <property type="molecule type" value="Genomic_DNA"/>
</dbReference>
<gene>
    <name evidence="3" type="ORF">B4U80_09067</name>
</gene>
<organism evidence="3 4">
    <name type="scientific">Leptotrombidium deliense</name>
    <dbReference type="NCBI Taxonomy" id="299467"/>
    <lineage>
        <taxon>Eukaryota</taxon>
        <taxon>Metazoa</taxon>
        <taxon>Ecdysozoa</taxon>
        <taxon>Arthropoda</taxon>
        <taxon>Chelicerata</taxon>
        <taxon>Arachnida</taxon>
        <taxon>Acari</taxon>
        <taxon>Acariformes</taxon>
        <taxon>Trombidiformes</taxon>
        <taxon>Prostigmata</taxon>
        <taxon>Anystina</taxon>
        <taxon>Parasitengona</taxon>
        <taxon>Trombiculoidea</taxon>
        <taxon>Trombiculidae</taxon>
        <taxon>Leptotrombidium</taxon>
    </lineage>
</organism>
<sequence>RPDPGVQVYSDFISLELFNGKPRLLIDFGSGATEVIVNTLGDLHDGEWHKLDIYWNKEYVRLMVDNCQGAEMDDRDPPRIDRSRCENGTQIPPFNEFLNVNGPLQLGGVVPLPKNELSLDLCFGWRYTHTKTGFVGCIKNFIHNSFMYDLGSPGSHKFSTSGCEATELNLVSSRN</sequence>
<feature type="domain" description="Laminin G" evidence="2">
    <location>
        <begin position="1"/>
        <end position="163"/>
    </location>
</feature>
<dbReference type="GO" id="GO:0016020">
    <property type="term" value="C:membrane"/>
    <property type="evidence" value="ECO:0007669"/>
    <property type="project" value="UniProtKB-SubCell"/>
</dbReference>
<dbReference type="InterPro" id="IPR001791">
    <property type="entry name" value="Laminin_G"/>
</dbReference>
<dbReference type="PANTHER" id="PTHR15036">
    <property type="entry name" value="PIKACHURIN-LIKE PROTEIN"/>
    <property type="match status" value="1"/>
</dbReference>
<comment type="caution">
    <text evidence="1">Lacks conserved residue(s) required for the propagation of feature annotation.</text>
</comment>
<evidence type="ECO:0000313" key="3">
    <source>
        <dbReference type="EMBL" id="RWS20029.1"/>
    </source>
</evidence>
<reference evidence="3 4" key="1">
    <citation type="journal article" date="2018" name="Gigascience">
        <title>Genomes of trombidid mites reveal novel predicted allergens and laterally-transferred genes associated with secondary metabolism.</title>
        <authorList>
            <person name="Dong X."/>
            <person name="Chaisiri K."/>
            <person name="Xia D."/>
            <person name="Armstrong S.D."/>
            <person name="Fang Y."/>
            <person name="Donnelly M.J."/>
            <person name="Kadowaki T."/>
            <person name="McGarry J.W."/>
            <person name="Darby A.C."/>
            <person name="Makepeace B.L."/>
        </authorList>
    </citation>
    <scope>NUCLEOTIDE SEQUENCE [LARGE SCALE GENOMIC DNA]</scope>
    <source>
        <strain evidence="3">UoL-UT</strain>
    </source>
</reference>
<proteinExistence type="predicted"/>
<dbReference type="OrthoDB" id="6508931at2759"/>
<dbReference type="PANTHER" id="PTHR15036:SF85">
    <property type="entry name" value="SP2353, ISOFORM A"/>
    <property type="match status" value="1"/>
</dbReference>
<dbReference type="Gene3D" id="2.60.120.200">
    <property type="match status" value="1"/>
</dbReference>